<evidence type="ECO:0000313" key="3">
    <source>
        <dbReference type="EMBL" id="KAK8880787.1"/>
    </source>
</evidence>
<reference evidence="3 4" key="1">
    <citation type="submission" date="2024-04" db="EMBL/GenBank/DDBJ databases">
        <title>Tritrichomonas musculus Genome.</title>
        <authorList>
            <person name="Alves-Ferreira E."/>
            <person name="Grigg M."/>
            <person name="Lorenzi H."/>
            <person name="Galac M."/>
        </authorList>
    </citation>
    <scope>NUCLEOTIDE SEQUENCE [LARGE SCALE GENOMIC DNA]</scope>
    <source>
        <strain evidence="3 4">EAF2021</strain>
    </source>
</reference>
<evidence type="ECO:0000256" key="2">
    <source>
        <dbReference type="SAM" id="SignalP"/>
    </source>
</evidence>
<feature type="transmembrane region" description="Helical" evidence="1">
    <location>
        <begin position="1259"/>
        <end position="1283"/>
    </location>
</feature>
<dbReference type="SMART" id="SM00261">
    <property type="entry name" value="FU"/>
    <property type="match status" value="11"/>
</dbReference>
<dbReference type="Gene3D" id="2.10.220.10">
    <property type="entry name" value="Hormone Receptor, Insulin-like Growth Factor Receptor 1, Chain A, domain 2"/>
    <property type="match status" value="1"/>
</dbReference>
<accession>A0ABR2JRD6</accession>
<dbReference type="EMBL" id="JAPFFF010000010">
    <property type="protein sequence ID" value="KAK8880787.1"/>
    <property type="molecule type" value="Genomic_DNA"/>
</dbReference>
<dbReference type="InterPro" id="IPR052798">
    <property type="entry name" value="Giardia_VSA"/>
</dbReference>
<dbReference type="Proteomes" id="UP001470230">
    <property type="component" value="Unassembled WGS sequence"/>
</dbReference>
<dbReference type="SUPFAM" id="SSF57184">
    <property type="entry name" value="Growth factor receptor domain"/>
    <property type="match status" value="7"/>
</dbReference>
<dbReference type="PANTHER" id="PTHR23275">
    <property type="entry name" value="CABRIOLET.-RELATED"/>
    <property type="match status" value="1"/>
</dbReference>
<evidence type="ECO:0000313" key="4">
    <source>
        <dbReference type="Proteomes" id="UP001470230"/>
    </source>
</evidence>
<protein>
    <submittedName>
        <fullName evidence="3">Uncharacterized protein</fullName>
    </submittedName>
</protein>
<keyword evidence="2" id="KW-0732">Signal</keyword>
<feature type="chain" id="PRO_5045083452" evidence="2">
    <location>
        <begin position="17"/>
        <end position="1305"/>
    </location>
</feature>
<organism evidence="3 4">
    <name type="scientific">Tritrichomonas musculus</name>
    <dbReference type="NCBI Taxonomy" id="1915356"/>
    <lineage>
        <taxon>Eukaryota</taxon>
        <taxon>Metamonada</taxon>
        <taxon>Parabasalia</taxon>
        <taxon>Tritrichomonadida</taxon>
        <taxon>Tritrichomonadidae</taxon>
        <taxon>Tritrichomonas</taxon>
    </lineage>
</organism>
<name>A0ABR2JRD6_9EUKA</name>
<feature type="signal peptide" evidence="2">
    <location>
        <begin position="1"/>
        <end position="16"/>
    </location>
</feature>
<dbReference type="PANTHER" id="PTHR23275:SF100">
    <property type="entry name" value="EGF-LIKE DOMAIN-CONTAINING PROTEIN"/>
    <property type="match status" value="1"/>
</dbReference>
<keyword evidence="4" id="KW-1185">Reference proteome</keyword>
<comment type="caution">
    <text evidence="3">The sequence shown here is derived from an EMBL/GenBank/DDBJ whole genome shotgun (WGS) entry which is preliminary data.</text>
</comment>
<evidence type="ECO:0000256" key="1">
    <source>
        <dbReference type="SAM" id="Phobius"/>
    </source>
</evidence>
<keyword evidence="1" id="KW-0472">Membrane</keyword>
<keyword evidence="1" id="KW-1133">Transmembrane helix</keyword>
<gene>
    <name evidence="3" type="ORF">M9Y10_003477</name>
</gene>
<dbReference type="InterPro" id="IPR006212">
    <property type="entry name" value="Furin_repeat"/>
</dbReference>
<proteinExistence type="predicted"/>
<dbReference type="InterPro" id="IPR009030">
    <property type="entry name" value="Growth_fac_rcpt_cys_sf"/>
</dbReference>
<keyword evidence="1" id="KW-0812">Transmembrane</keyword>
<sequence length="1305" mass="144942">MLLFIQLVLKFSSSLAEKDKKLPRDVQYCDSYSTTDITVCSKCIKGYGLDYDSNDKPLNSCSKCPEYCLSCSRSDWCEICDSYSYFIYDEMGHSTGRCEFYPKNCTKQNNKCECPYGQGHLLDKNGNQTGYCVPCEPNCYECQENAEICTSCRYQYGPVLDENGSNTGKCRLCEGECEYCENNYKICTTCIGGPELDENGEFTGKCIKCPNCQNCKKNYKFCDECSEEFGPVLDSQGKKTGKCSRCGEGCERCEDDYRVCTRCAYRYGLVKSTGKCSPCPANCMGCEYSDFCDECLSYYGPVLGPDGEPTGKCKICPDGCHDCDDDSDFCNKCTTSTMFDENGKETGRCGFCQENCDECYEKTGLCKRCYYGYGLEINLQGKSTGKCLRCSEGCSSCGANSAVCDYCNTGYGLANEEEKKCKKCQDGCEMCYDDYTKCIKCYDGYANFDSQCIKCPDNCLNCDHDPAKCSVCYDGYGFEIGDDNVKTGKCMKCIENCRYCGNNSKVCIVCEDGFGFAYEDEEKGTMKCVKCPENCVSCLINATKCTSCNEGYGYVLDDQGESTGKCGKCPANCDECYLDHTICNKCATSFGHNKTNGNNKAAEQCVPCESKYCSDCNTDYTYCRYCLDGGDHYSQVIGDDGFYTGKCMSCPIECYDCDTKQCLSCNAGYGPIIDGSPNIRCGKCPDNCFDCEWNNKICKECLIGYDFERDENDKITGKCIKCPDNCGYCSNSQTCDKCWEGFVLDENRKCVPCPDGCLDCYNPNSNSCINCLDGYYSSGDKCLKCVENCEYCYRENKCERCIEGFEEVSYPNDTKLCVPCPENCAGCYGKDLGCTRCFDGYGFKYENGIRSNKCAKCEDKNCLYCQFDTNDCYNCKKGYCIESPANSPYNHYCVPCSDDTEEPTKCLVEGCIKCVPQTSDKCQECESSLILDENMKCVKPSDITPKPEPTPVVIEVDHKEITDGKYSPDLDSKYEDAPSIEIQFNFYKDKDVNEVVIKNEKKRKVIFTIPEGFTELTFSVSSMSLDEFDLINSADYIKINLDQSASASIKQGKGQIEINSTKENDKVNLKQVQPASKDFTIIPITQVVIKEVQFSETGGALIVQSDDNKKVEVQSIKVQPGREGKIENAKIKGEVTFASFSNLNINEKVDLSESTLDFSYSTSALGNKGKAPLSGVISSKPKGITITSRKDSTWLDVEKLLLAESTNEFDCESWGDMIDFKSSGKLNDHICQNENNVHRLFAVENPDKKSGGKGLNGGVIAAIVIAVVVVVGAIVFVLVYFLVIKKRRSKESSVSEGDNKNADEV</sequence>